<feature type="binding site" evidence="7">
    <location>
        <position position="65"/>
    </location>
    <ligand>
        <name>ATP</name>
        <dbReference type="ChEBI" id="CHEBI:30616"/>
    </ligand>
</feature>
<feature type="compositionally biased region" description="Polar residues" evidence="8">
    <location>
        <begin position="865"/>
        <end position="887"/>
    </location>
</feature>
<proteinExistence type="inferred from homology"/>
<dbReference type="Gene3D" id="1.10.510.10">
    <property type="entry name" value="Transferase(Phosphotransferase) domain 1"/>
    <property type="match status" value="1"/>
</dbReference>
<dbReference type="FunFam" id="1.10.510.10:FF:000571">
    <property type="entry name" value="Maternal embryonic leucine zipper kinase"/>
    <property type="match status" value="1"/>
</dbReference>
<dbReference type="InterPro" id="IPR008271">
    <property type="entry name" value="Ser/Thr_kinase_AS"/>
</dbReference>
<dbReference type="GO" id="GO:0004672">
    <property type="term" value="F:protein kinase activity"/>
    <property type="evidence" value="ECO:0007669"/>
    <property type="project" value="InterPro"/>
</dbReference>
<comment type="catalytic activity">
    <reaction evidence="5">
        <text>a diacylglycerol + H2O = a monoacylglycerol + a fatty acid + H(+)</text>
        <dbReference type="Rhea" id="RHEA:32731"/>
        <dbReference type="ChEBI" id="CHEBI:15377"/>
        <dbReference type="ChEBI" id="CHEBI:15378"/>
        <dbReference type="ChEBI" id="CHEBI:17408"/>
        <dbReference type="ChEBI" id="CHEBI:18035"/>
        <dbReference type="ChEBI" id="CHEBI:28868"/>
    </reaction>
</comment>
<dbReference type="InterPro" id="IPR017441">
    <property type="entry name" value="Protein_kinase_ATP_BS"/>
</dbReference>
<dbReference type="SMART" id="SM00220">
    <property type="entry name" value="S_TKc"/>
    <property type="match status" value="1"/>
</dbReference>
<dbReference type="GO" id="GO:0005524">
    <property type="term" value="F:ATP binding"/>
    <property type="evidence" value="ECO:0007669"/>
    <property type="project" value="UniProtKB-UniRule"/>
</dbReference>
<dbReference type="EMBL" id="CP118379">
    <property type="protein sequence ID" value="WFD44497.1"/>
    <property type="molecule type" value="Genomic_DNA"/>
</dbReference>
<feature type="compositionally biased region" description="Acidic residues" evidence="8">
    <location>
        <begin position="908"/>
        <end position="917"/>
    </location>
</feature>
<evidence type="ECO:0000256" key="5">
    <source>
        <dbReference type="ARBA" id="ARBA00047591"/>
    </source>
</evidence>
<feature type="compositionally biased region" description="Basic and acidic residues" evidence="8">
    <location>
        <begin position="401"/>
        <end position="411"/>
    </location>
</feature>
<dbReference type="InterPro" id="IPR002168">
    <property type="entry name" value="Lipase_GDXG_HIS_AS"/>
</dbReference>
<evidence type="ECO:0000256" key="1">
    <source>
        <dbReference type="ARBA" id="ARBA00010515"/>
    </source>
</evidence>
<protein>
    <recommendedName>
        <fullName evidence="9">Protein kinase domain-containing protein</fullName>
    </recommendedName>
</protein>
<dbReference type="InterPro" id="IPR011009">
    <property type="entry name" value="Kinase-like_dom_sf"/>
</dbReference>
<accession>A0AAF0FH83</accession>
<keyword evidence="11" id="KW-1185">Reference proteome</keyword>
<evidence type="ECO:0000259" key="9">
    <source>
        <dbReference type="PROSITE" id="PS50011"/>
    </source>
</evidence>
<dbReference type="GO" id="GO:0016787">
    <property type="term" value="F:hydrolase activity"/>
    <property type="evidence" value="ECO:0007669"/>
    <property type="project" value="UniProtKB-KW"/>
</dbReference>
<dbReference type="SUPFAM" id="SSF56112">
    <property type="entry name" value="Protein kinase-like (PK-like)"/>
    <property type="match status" value="1"/>
</dbReference>
<comment type="similarity">
    <text evidence="1">Belongs to the 'GDXG' lipolytic enzyme family.</text>
</comment>
<feature type="compositionally biased region" description="Basic and acidic residues" evidence="8">
    <location>
        <begin position="897"/>
        <end position="907"/>
    </location>
</feature>
<dbReference type="Proteomes" id="UP001214628">
    <property type="component" value="Chromosome 5"/>
</dbReference>
<evidence type="ECO:0000256" key="7">
    <source>
        <dbReference type="PROSITE-ProRule" id="PRU10141"/>
    </source>
</evidence>
<dbReference type="PROSITE" id="PS50011">
    <property type="entry name" value="PROTEIN_KINASE_DOM"/>
    <property type="match status" value="1"/>
</dbReference>
<feature type="compositionally biased region" description="Polar residues" evidence="8">
    <location>
        <begin position="956"/>
        <end position="970"/>
    </location>
</feature>
<gene>
    <name evidence="10" type="ORF">MPSI1_003165</name>
</gene>
<comment type="catalytic activity">
    <reaction evidence="6">
        <text>a monoacylglycerol + H2O = glycerol + a fatty acid + H(+)</text>
        <dbReference type="Rhea" id="RHEA:15245"/>
        <dbReference type="ChEBI" id="CHEBI:15377"/>
        <dbReference type="ChEBI" id="CHEBI:15378"/>
        <dbReference type="ChEBI" id="CHEBI:17408"/>
        <dbReference type="ChEBI" id="CHEBI:17754"/>
        <dbReference type="ChEBI" id="CHEBI:28868"/>
    </reaction>
</comment>
<evidence type="ECO:0000313" key="10">
    <source>
        <dbReference type="EMBL" id="WFD44497.1"/>
    </source>
</evidence>
<dbReference type="InterPro" id="IPR029058">
    <property type="entry name" value="AB_hydrolase_fold"/>
</dbReference>
<sequence length="970" mass="109302">MRRDKPTQLGCPSGSHTGSKIDGLPAAPAAFLEKYTIINQKLGFGTFAVVCVCQDNETNIRRAVKIIARRPLDDAQGNKEGFEMLPVRQARDEIRILLELHNPHILRLWDVYETEEALFMVTDLCEDGELFDSIVKRVSYSEYDASLVTRQILQGVVYLHQNHIVHRDLKPENILLMKKDAIDQIVISDFGLAKIMPDEKLLLTACGSPQYVAPEVLLGVGYDGSVDMWSTGVIVFALLCGYTPFYSSDVHSLFHKIIHHDYRFDEKYWSDKSDMAKDFVRRCLCDKNQRMTPEQALMHPWITRLNNQSTDLSQGTVPIKRTVENFLCSTKVDDTDDLSIQIERMEEVKRIRSHYESGPVKDNQKLGEFLEDFKKELSEYQPPTGSKSPSKGKSRQTSQEPSKHIVDEPRRGGNSNSVPLSYTRHYIRESSSISQPQKETKTAEVLNELLEHYRTARRPSFSRVDPSIEVKPNSSTTLQKAVKMVPTLLNQGLSIGGIIASHAIYGPPKKSWGVEMSVLTKTIREVSKHTDLTTVPLLQKIFDLARFLPVPEDGLITPVTFRVKRRNLRGILAEEDAKENGKRELTGEWIVGRQTWRRLQVDWQSGKRSGKERVILYIHGGAYYVMSAITHRPLTIALSKYCECRVFCINYRLSPDSIFPAALADSVAAWFRLTDDLHIPPANIVLAADSAGGGLAIALMMYLRDNKYDMPGGAILFSPWVDLTMSCDSWETNAEFDYLPRPNNGDHMHPVAAYLGPNFDKYLTHPYVSPLFGDVHGFPPLLIQTGDAEVLRDENILFAHKCTLAGVPVRHEIYEDCVHVFQFFLFLDASRKALQSARHFMRTALDKQPKRQASKITEDTKDQLNTEMSGGMNNAHGQKVNSVTGQPTTPPEPSQLNDDHATLRDFEPQDSEEEDWALDGSSDADNIDGKSNNPTPKDHTKSSLQSTPNGKKKSSTPDQETQPTSSRLTT</sequence>
<evidence type="ECO:0000313" key="11">
    <source>
        <dbReference type="Proteomes" id="UP001214628"/>
    </source>
</evidence>
<dbReference type="AlphaFoldDB" id="A0AAF0FH83"/>
<reference evidence="10" key="1">
    <citation type="submission" date="2023-02" db="EMBL/GenBank/DDBJ databases">
        <title>Mating type loci evolution in Malassezia.</title>
        <authorList>
            <person name="Coelho M.A."/>
        </authorList>
    </citation>
    <scope>NUCLEOTIDE SEQUENCE</scope>
    <source>
        <strain evidence="10">CBS 14136</strain>
    </source>
</reference>
<evidence type="ECO:0000256" key="6">
    <source>
        <dbReference type="ARBA" id="ARBA00048461"/>
    </source>
</evidence>
<keyword evidence="2 7" id="KW-0547">Nucleotide-binding</keyword>
<organism evidence="10 11">
    <name type="scientific">Malassezia psittaci</name>
    <dbReference type="NCBI Taxonomy" id="1821823"/>
    <lineage>
        <taxon>Eukaryota</taxon>
        <taxon>Fungi</taxon>
        <taxon>Dikarya</taxon>
        <taxon>Basidiomycota</taxon>
        <taxon>Ustilaginomycotina</taxon>
        <taxon>Malasseziomycetes</taxon>
        <taxon>Malasseziales</taxon>
        <taxon>Malasseziaceae</taxon>
        <taxon>Malassezia</taxon>
    </lineage>
</organism>
<dbReference type="Pfam" id="PF00069">
    <property type="entry name" value="Pkinase"/>
    <property type="match status" value="1"/>
</dbReference>
<feature type="region of interest" description="Disordered" evidence="8">
    <location>
        <begin position="864"/>
        <end position="970"/>
    </location>
</feature>
<dbReference type="PANTHER" id="PTHR24347">
    <property type="entry name" value="SERINE/THREONINE-PROTEIN KINASE"/>
    <property type="match status" value="1"/>
</dbReference>
<dbReference type="PROSITE" id="PS01173">
    <property type="entry name" value="LIPASE_GDXG_HIS"/>
    <property type="match status" value="1"/>
</dbReference>
<dbReference type="Gene3D" id="3.30.200.20">
    <property type="entry name" value="Phosphorylase Kinase, domain 1"/>
    <property type="match status" value="1"/>
</dbReference>
<dbReference type="FunFam" id="3.40.50.1820:FF:000252">
    <property type="entry name" value="Related to calmodulin-dependent protein kinase"/>
    <property type="match status" value="1"/>
</dbReference>
<feature type="domain" description="Protein kinase" evidence="9">
    <location>
        <begin position="36"/>
        <end position="302"/>
    </location>
</feature>
<dbReference type="Gene3D" id="3.40.50.1820">
    <property type="entry name" value="alpha/beta hydrolase"/>
    <property type="match status" value="1"/>
</dbReference>
<keyword evidence="4 7" id="KW-0067">ATP-binding</keyword>
<evidence type="ECO:0000256" key="4">
    <source>
        <dbReference type="ARBA" id="ARBA00022840"/>
    </source>
</evidence>
<feature type="region of interest" description="Disordered" evidence="8">
    <location>
        <begin position="379"/>
        <end position="419"/>
    </location>
</feature>
<evidence type="ECO:0000256" key="2">
    <source>
        <dbReference type="ARBA" id="ARBA00022741"/>
    </source>
</evidence>
<dbReference type="Pfam" id="PF07859">
    <property type="entry name" value="Abhydrolase_3"/>
    <property type="match status" value="1"/>
</dbReference>
<feature type="compositionally biased region" description="Low complexity" evidence="8">
    <location>
        <begin position="382"/>
        <end position="391"/>
    </location>
</feature>
<dbReference type="InterPro" id="IPR000719">
    <property type="entry name" value="Prot_kinase_dom"/>
</dbReference>
<dbReference type="PROSITE" id="PS00108">
    <property type="entry name" value="PROTEIN_KINASE_ST"/>
    <property type="match status" value="1"/>
</dbReference>
<dbReference type="CDD" id="cd05117">
    <property type="entry name" value="STKc_CAMK"/>
    <property type="match status" value="1"/>
</dbReference>
<dbReference type="InterPro" id="IPR013094">
    <property type="entry name" value="AB_hydrolase_3"/>
</dbReference>
<name>A0AAF0FH83_9BASI</name>
<keyword evidence="3" id="KW-0378">Hydrolase</keyword>
<evidence type="ECO:0000256" key="3">
    <source>
        <dbReference type="ARBA" id="ARBA00022801"/>
    </source>
</evidence>
<dbReference type="PROSITE" id="PS00107">
    <property type="entry name" value="PROTEIN_KINASE_ATP"/>
    <property type="match status" value="1"/>
</dbReference>
<evidence type="ECO:0000256" key="8">
    <source>
        <dbReference type="SAM" id="MobiDB-lite"/>
    </source>
</evidence>
<dbReference type="SUPFAM" id="SSF53474">
    <property type="entry name" value="alpha/beta-Hydrolases"/>
    <property type="match status" value="1"/>
</dbReference>